<evidence type="ECO:0000256" key="2">
    <source>
        <dbReference type="NCBIfam" id="TIGR00210"/>
    </source>
</evidence>
<proteinExistence type="inferred from homology"/>
<keyword evidence="1" id="KW-0813">Transport</keyword>
<organism evidence="3 4">
    <name type="scientific">Pseudoxanthomonas daejeonensis</name>
    <dbReference type="NCBI Taxonomy" id="266062"/>
    <lineage>
        <taxon>Bacteria</taxon>
        <taxon>Pseudomonadati</taxon>
        <taxon>Pseudomonadota</taxon>
        <taxon>Gammaproteobacteria</taxon>
        <taxon>Lysobacterales</taxon>
        <taxon>Lysobacteraceae</taxon>
        <taxon>Pseudoxanthomonas</taxon>
    </lineage>
</organism>
<keyword evidence="1" id="KW-0472">Membrane</keyword>
<dbReference type="EMBL" id="PDWN01000006">
    <property type="protein sequence ID" value="KAF1695056.1"/>
    <property type="molecule type" value="Genomic_DNA"/>
</dbReference>
<gene>
    <name evidence="1 3" type="primary">gltS</name>
    <name evidence="3" type="ORF">CSC65_07520</name>
</gene>
<feature type="transmembrane region" description="Helical" evidence="1">
    <location>
        <begin position="373"/>
        <end position="401"/>
    </location>
</feature>
<feature type="transmembrane region" description="Helical" evidence="1">
    <location>
        <begin position="65"/>
        <end position="87"/>
    </location>
</feature>
<feature type="transmembrane region" description="Helical" evidence="1">
    <location>
        <begin position="35"/>
        <end position="53"/>
    </location>
</feature>
<keyword evidence="1" id="KW-0915">Sodium</keyword>
<dbReference type="PANTHER" id="PTHR36178:SF1">
    <property type="entry name" value="SODIUM_GLUTAMATE SYMPORTER"/>
    <property type="match status" value="1"/>
</dbReference>
<keyword evidence="1" id="KW-1003">Cell membrane</keyword>
<reference evidence="3 4" key="1">
    <citation type="submission" date="2017-10" db="EMBL/GenBank/DDBJ databases">
        <title>Whole genome sequencing of members of genus Pseudoxanthomonas.</title>
        <authorList>
            <person name="Kumar S."/>
            <person name="Bansal K."/>
            <person name="Kaur A."/>
            <person name="Patil P."/>
            <person name="Sharma S."/>
            <person name="Patil P.B."/>
        </authorList>
    </citation>
    <scope>NUCLEOTIDE SEQUENCE [LARGE SCALE GENOMIC DNA]</scope>
    <source>
        <strain evidence="3 4">DSM 17801</strain>
    </source>
</reference>
<keyword evidence="1" id="KW-0739">Sodium transport</keyword>
<dbReference type="PANTHER" id="PTHR36178">
    <property type="entry name" value="SLR0625 PROTEIN"/>
    <property type="match status" value="1"/>
</dbReference>
<feature type="transmembrane region" description="Helical" evidence="1">
    <location>
        <begin position="311"/>
        <end position="333"/>
    </location>
</feature>
<dbReference type="Proteomes" id="UP000788419">
    <property type="component" value="Unassembled WGS sequence"/>
</dbReference>
<keyword evidence="1" id="KW-0812">Transmembrane</keyword>
<feature type="transmembrane region" description="Helical" evidence="1">
    <location>
        <begin position="160"/>
        <end position="183"/>
    </location>
</feature>
<accession>A0ABQ6Z7P8</accession>
<dbReference type="HAMAP" id="MF_02062">
    <property type="entry name" value="GltS"/>
    <property type="match status" value="1"/>
</dbReference>
<evidence type="ECO:0000313" key="3">
    <source>
        <dbReference type="EMBL" id="KAF1695056.1"/>
    </source>
</evidence>
<dbReference type="NCBIfam" id="TIGR00210">
    <property type="entry name" value="gltS"/>
    <property type="match status" value="1"/>
</dbReference>
<keyword evidence="1" id="KW-0406">Ion transport</keyword>
<feature type="transmembrane region" description="Helical" evidence="1">
    <location>
        <begin position="6"/>
        <end position="23"/>
    </location>
</feature>
<keyword evidence="1" id="KW-1133">Transmembrane helix</keyword>
<feature type="transmembrane region" description="Helical" evidence="1">
    <location>
        <begin position="94"/>
        <end position="119"/>
    </location>
</feature>
<comment type="similarity">
    <text evidence="1">Belongs to the glutamate:Na(+) symporter (ESS) (TC 2.A.27) family.</text>
</comment>
<keyword evidence="1" id="KW-0029">Amino-acid transport</keyword>
<evidence type="ECO:0000256" key="1">
    <source>
        <dbReference type="HAMAP-Rule" id="MF_02062"/>
    </source>
</evidence>
<keyword evidence="1" id="KW-0769">Symport</keyword>
<dbReference type="Pfam" id="PF03616">
    <property type="entry name" value="Glt_symporter"/>
    <property type="match status" value="1"/>
</dbReference>
<dbReference type="RefSeq" id="WP_162410068.1">
    <property type="nucleotide sequence ID" value="NZ_PDWN01000006.1"/>
</dbReference>
<feature type="transmembrane region" description="Helical" evidence="1">
    <location>
        <begin position="275"/>
        <end position="299"/>
    </location>
</feature>
<comment type="function">
    <text evidence="1">Catalyzes the sodium-dependent transport of glutamate.</text>
</comment>
<keyword evidence="1" id="KW-0997">Cell inner membrane</keyword>
<sequence>MIELDAVQTVAFGGLALFAGYALTRAIPVLRRYNLPEPVLGGLLFALLAWWGQSRGTQFYQLDTSLQSPLMIAFFTTIGVNASLSLLKVSGRQVALFLLLASGFAVMQNLVGIGVASLFGLHPMFGVLAGSATLTGGPATGLAFAPMFEAAGLQGAESIAVTAAMAGIICGGVIGGPAVTVLIRRFGIVNHNAGRQAPTPVADVVSGNVIHEETDSAREFNALKCIVLLLLAMWAGSWVGRGFQALGLTLPAYIGAMLVGAALRNIDDYTGWLRLPVHTIELIGNVCLALFLAVALMNLRLWELAGMGLPLLVNLVLQVGLVALFVAPVFWLMGRDYDAAVMGGGFIGFMLGTTANAMAVMRTLVQRYGIAPRAFLVAPLVGAFFIDFSNALIITGFINFWPH</sequence>
<keyword evidence="4" id="KW-1185">Reference proteome</keyword>
<feature type="transmembrane region" description="Helical" evidence="1">
    <location>
        <begin position="339"/>
        <end position="361"/>
    </location>
</feature>
<comment type="caution">
    <text evidence="3">The sequence shown here is derived from an EMBL/GenBank/DDBJ whole genome shotgun (WGS) entry which is preliminary data.</text>
</comment>
<feature type="transmembrane region" description="Helical" evidence="1">
    <location>
        <begin position="221"/>
        <end position="239"/>
    </location>
</feature>
<protein>
    <recommendedName>
        <fullName evidence="1 2">Sodium/glutamate symporter</fullName>
    </recommendedName>
</protein>
<comment type="subcellular location">
    <subcellularLocation>
        <location evidence="1">Cell inner membrane</location>
        <topology evidence="1">Multi-pass membrane protein</topology>
    </subcellularLocation>
</comment>
<name>A0ABQ6Z7P8_9GAMM</name>
<evidence type="ECO:0000313" key="4">
    <source>
        <dbReference type="Proteomes" id="UP000788419"/>
    </source>
</evidence>
<dbReference type="InterPro" id="IPR004445">
    <property type="entry name" value="GltS"/>
</dbReference>